<dbReference type="PROSITE" id="PS51186">
    <property type="entry name" value="GNAT"/>
    <property type="match status" value="1"/>
</dbReference>
<keyword evidence="2" id="KW-0012">Acyltransferase</keyword>
<dbReference type="RefSeq" id="WP_009281884.1">
    <property type="nucleotide sequence ID" value="NZ_CAIT01000006.1"/>
</dbReference>
<organism evidence="4 5">
    <name type="scientific">Fibrisoma limi BUZ 3</name>
    <dbReference type="NCBI Taxonomy" id="1185876"/>
    <lineage>
        <taxon>Bacteria</taxon>
        <taxon>Pseudomonadati</taxon>
        <taxon>Bacteroidota</taxon>
        <taxon>Cytophagia</taxon>
        <taxon>Cytophagales</taxon>
        <taxon>Spirosomataceae</taxon>
        <taxon>Fibrisoma</taxon>
    </lineage>
</organism>
<evidence type="ECO:0000256" key="2">
    <source>
        <dbReference type="ARBA" id="ARBA00023315"/>
    </source>
</evidence>
<dbReference type="PANTHER" id="PTHR43877">
    <property type="entry name" value="AMINOALKYLPHOSPHONATE N-ACETYLTRANSFERASE-RELATED-RELATED"/>
    <property type="match status" value="1"/>
</dbReference>
<evidence type="ECO:0000259" key="3">
    <source>
        <dbReference type="PROSITE" id="PS51186"/>
    </source>
</evidence>
<name>I2GHC5_9BACT</name>
<dbReference type="SUPFAM" id="SSF55729">
    <property type="entry name" value="Acyl-CoA N-acyltransferases (Nat)"/>
    <property type="match status" value="1"/>
</dbReference>
<protein>
    <submittedName>
        <fullName evidence="4">Acetyltransferase (GNAT) family protein</fullName>
        <ecNumber evidence="4">3.4.11.5</ecNumber>
    </submittedName>
</protein>
<proteinExistence type="predicted"/>
<sequence>MITDTTLRFDLLSPDDATLLADIAQRAYADHYLHLWHDAGAWYMERCFSPAVLQRELADSNARIYLVRQDRQAVGFFKLNVDQPLKGQETANALELERIYLIKNVTGQGIGKAVLTFVIDYARQLGKELIWLKAMDTSHDAIAFYEKMDFVVCGTERLTFDVMKEEVRGMVVMQSFL</sequence>
<dbReference type="OrthoDB" id="9800604at2"/>
<dbReference type="STRING" id="1185876.BN8_02385"/>
<feature type="domain" description="N-acetyltransferase" evidence="3">
    <location>
        <begin position="7"/>
        <end position="177"/>
    </location>
</feature>
<keyword evidence="4" id="KW-0645">Protease</keyword>
<keyword evidence="1 4" id="KW-0808">Transferase</keyword>
<dbReference type="GO" id="GO:0004177">
    <property type="term" value="F:aminopeptidase activity"/>
    <property type="evidence" value="ECO:0007669"/>
    <property type="project" value="UniProtKB-KW"/>
</dbReference>
<keyword evidence="4" id="KW-0031">Aminopeptidase</keyword>
<keyword evidence="5" id="KW-1185">Reference proteome</keyword>
<dbReference type="InterPro" id="IPR050832">
    <property type="entry name" value="Bact_Acetyltransf"/>
</dbReference>
<dbReference type="GO" id="GO:0016747">
    <property type="term" value="F:acyltransferase activity, transferring groups other than amino-acyl groups"/>
    <property type="evidence" value="ECO:0007669"/>
    <property type="project" value="InterPro"/>
</dbReference>
<evidence type="ECO:0000313" key="5">
    <source>
        <dbReference type="Proteomes" id="UP000009309"/>
    </source>
</evidence>
<dbReference type="Proteomes" id="UP000009309">
    <property type="component" value="Unassembled WGS sequence"/>
</dbReference>
<dbReference type="EC" id="3.4.11.5" evidence="4"/>
<dbReference type="Pfam" id="PF00583">
    <property type="entry name" value="Acetyltransf_1"/>
    <property type="match status" value="1"/>
</dbReference>
<dbReference type="InterPro" id="IPR016181">
    <property type="entry name" value="Acyl_CoA_acyltransferase"/>
</dbReference>
<comment type="caution">
    <text evidence="4">The sequence shown here is derived from an EMBL/GenBank/DDBJ whole genome shotgun (WGS) entry which is preliminary data.</text>
</comment>
<dbReference type="PANTHER" id="PTHR43877:SF2">
    <property type="entry name" value="AMINOALKYLPHOSPHONATE N-ACETYLTRANSFERASE-RELATED"/>
    <property type="match status" value="1"/>
</dbReference>
<reference evidence="4 5" key="1">
    <citation type="journal article" date="2012" name="J. Bacteriol.">
        <title>Genome Sequence of the Filamentous Bacterium Fibrisoma limi BUZ 3T.</title>
        <authorList>
            <person name="Filippini M."/>
            <person name="Qi W."/>
            <person name="Jaenicke S."/>
            <person name="Goesmann A."/>
            <person name="Smits T.H."/>
            <person name="Bagheri H.C."/>
        </authorList>
    </citation>
    <scope>NUCLEOTIDE SEQUENCE [LARGE SCALE GENOMIC DNA]</scope>
    <source>
        <strain evidence="5">BUZ 3T</strain>
    </source>
</reference>
<dbReference type="EMBL" id="CAIT01000006">
    <property type="protein sequence ID" value="CCH53300.1"/>
    <property type="molecule type" value="Genomic_DNA"/>
</dbReference>
<dbReference type="AlphaFoldDB" id="I2GHC5"/>
<gene>
    <name evidence="4" type="primary">paiA</name>
    <name evidence="4" type="ORF">BN8_02385</name>
</gene>
<dbReference type="InterPro" id="IPR000182">
    <property type="entry name" value="GNAT_dom"/>
</dbReference>
<keyword evidence="4" id="KW-0378">Hydrolase</keyword>
<accession>I2GHC5</accession>
<dbReference type="Gene3D" id="3.40.630.30">
    <property type="match status" value="1"/>
</dbReference>
<evidence type="ECO:0000313" key="4">
    <source>
        <dbReference type="EMBL" id="CCH53300.1"/>
    </source>
</evidence>
<evidence type="ECO:0000256" key="1">
    <source>
        <dbReference type="ARBA" id="ARBA00022679"/>
    </source>
</evidence>
<dbReference type="eggNOG" id="COG1670">
    <property type="taxonomic scope" value="Bacteria"/>
</dbReference>
<dbReference type="CDD" id="cd04301">
    <property type="entry name" value="NAT_SF"/>
    <property type="match status" value="1"/>
</dbReference>